<reference evidence="1 2" key="1">
    <citation type="submission" date="2018-10" db="EMBL/GenBank/DDBJ databases">
        <title>Genome sequence of Verticillium nonalfalfae VnAa140.</title>
        <authorList>
            <person name="Stajich J.E."/>
            <person name="Kasson M.T."/>
        </authorList>
    </citation>
    <scope>NUCLEOTIDE SEQUENCE [LARGE SCALE GENOMIC DNA]</scope>
    <source>
        <strain evidence="1 2">VnAa140</strain>
    </source>
</reference>
<accession>A0A3M9YC72</accession>
<dbReference type="RefSeq" id="XP_028496132.1">
    <property type="nucleotide sequence ID" value="XM_028639448.1"/>
</dbReference>
<comment type="caution">
    <text evidence="1">The sequence shown here is derived from an EMBL/GenBank/DDBJ whole genome shotgun (WGS) entry which is preliminary data.</text>
</comment>
<evidence type="ECO:0000313" key="1">
    <source>
        <dbReference type="EMBL" id="RNJ57974.1"/>
    </source>
</evidence>
<sequence>MVGLFVLAASHHSALPLGLGFAELGALRGGILFAILDAAVDTEAYNVNSVKTSVFV</sequence>
<dbReference type="GeneID" id="39608978"/>
<evidence type="ECO:0000313" key="2">
    <source>
        <dbReference type="Proteomes" id="UP000267145"/>
    </source>
</evidence>
<organism evidence="1 2">
    <name type="scientific">Verticillium nonalfalfae</name>
    <dbReference type="NCBI Taxonomy" id="1051616"/>
    <lineage>
        <taxon>Eukaryota</taxon>
        <taxon>Fungi</taxon>
        <taxon>Dikarya</taxon>
        <taxon>Ascomycota</taxon>
        <taxon>Pezizomycotina</taxon>
        <taxon>Sordariomycetes</taxon>
        <taxon>Hypocreomycetidae</taxon>
        <taxon>Glomerellales</taxon>
        <taxon>Plectosphaerellaceae</taxon>
        <taxon>Verticillium</taxon>
    </lineage>
</organism>
<dbReference type="EMBL" id="RBVV01000032">
    <property type="protein sequence ID" value="RNJ57974.1"/>
    <property type="molecule type" value="Genomic_DNA"/>
</dbReference>
<gene>
    <name evidence="1" type="ORF">D7B24_005289</name>
</gene>
<dbReference type="AlphaFoldDB" id="A0A3M9YC72"/>
<proteinExistence type="predicted"/>
<name>A0A3M9YC72_9PEZI</name>
<dbReference type="Proteomes" id="UP000267145">
    <property type="component" value="Unassembled WGS sequence"/>
</dbReference>
<protein>
    <submittedName>
        <fullName evidence="1">Uncharacterized protein</fullName>
    </submittedName>
</protein>
<keyword evidence="2" id="KW-1185">Reference proteome</keyword>